<evidence type="ECO:0000256" key="2">
    <source>
        <dbReference type="PROSITE-ProRule" id="PRU00267"/>
    </source>
</evidence>
<dbReference type="Gene3D" id="1.10.30.10">
    <property type="entry name" value="High mobility group box domain"/>
    <property type="match status" value="1"/>
</dbReference>
<evidence type="ECO:0000256" key="3">
    <source>
        <dbReference type="SAM" id="MobiDB-lite"/>
    </source>
</evidence>
<dbReference type="InterPro" id="IPR036910">
    <property type="entry name" value="HMG_box_dom_sf"/>
</dbReference>
<feature type="region of interest" description="Disordered" evidence="3">
    <location>
        <begin position="1"/>
        <end position="54"/>
    </location>
</feature>
<keyword evidence="2" id="KW-0539">Nucleus</keyword>
<proteinExistence type="predicted"/>
<evidence type="ECO:0000259" key="4">
    <source>
        <dbReference type="PROSITE" id="PS50118"/>
    </source>
</evidence>
<dbReference type="SMART" id="SM00398">
    <property type="entry name" value="HMG"/>
    <property type="match status" value="1"/>
</dbReference>
<dbReference type="PANTHER" id="PTHR48112">
    <property type="entry name" value="HIGH MOBILITY GROUP PROTEIN DSP1"/>
    <property type="match status" value="1"/>
</dbReference>
<dbReference type="Pfam" id="PF00505">
    <property type="entry name" value="HMG_box"/>
    <property type="match status" value="1"/>
</dbReference>
<dbReference type="InterPro" id="IPR009071">
    <property type="entry name" value="HMG_box_dom"/>
</dbReference>
<feature type="region of interest" description="Disordered" evidence="3">
    <location>
        <begin position="162"/>
        <end position="185"/>
    </location>
</feature>
<evidence type="ECO:0000256" key="1">
    <source>
        <dbReference type="ARBA" id="ARBA00023125"/>
    </source>
</evidence>
<dbReference type="GO" id="GO:0006357">
    <property type="term" value="P:regulation of transcription by RNA polymerase II"/>
    <property type="evidence" value="ECO:0007669"/>
    <property type="project" value="TreeGrafter"/>
</dbReference>
<dbReference type="PROSITE" id="PS50118">
    <property type="entry name" value="HMG_BOX_2"/>
    <property type="match status" value="1"/>
</dbReference>
<feature type="region of interest" description="Disordered" evidence="3">
    <location>
        <begin position="128"/>
        <end position="148"/>
    </location>
</feature>
<dbReference type="EMBL" id="JAAAHY010000041">
    <property type="protein sequence ID" value="KAF9968051.1"/>
    <property type="molecule type" value="Genomic_DNA"/>
</dbReference>
<feature type="DNA-binding region" description="HMG box" evidence="2">
    <location>
        <begin position="48"/>
        <end position="116"/>
    </location>
</feature>
<name>A0A9P6M6R5_MORAP</name>
<dbReference type="AlphaFoldDB" id="A0A9P6M6R5"/>
<organism evidence="5 6">
    <name type="scientific">Mortierella alpina</name>
    <name type="common">Oleaginous fungus</name>
    <name type="synonym">Mortierella renispora</name>
    <dbReference type="NCBI Taxonomy" id="64518"/>
    <lineage>
        <taxon>Eukaryota</taxon>
        <taxon>Fungi</taxon>
        <taxon>Fungi incertae sedis</taxon>
        <taxon>Mucoromycota</taxon>
        <taxon>Mortierellomycotina</taxon>
        <taxon>Mortierellomycetes</taxon>
        <taxon>Mortierellales</taxon>
        <taxon>Mortierellaceae</taxon>
        <taxon>Mortierella</taxon>
    </lineage>
</organism>
<dbReference type="GO" id="GO:0003677">
    <property type="term" value="F:DNA binding"/>
    <property type="evidence" value="ECO:0007669"/>
    <property type="project" value="UniProtKB-UniRule"/>
</dbReference>
<dbReference type="OrthoDB" id="1919336at2759"/>
<dbReference type="CDD" id="cd22016">
    <property type="entry name" value="HMG-box_NHP10-like"/>
    <property type="match status" value="1"/>
</dbReference>
<gene>
    <name evidence="5" type="ORF">BGZ70_006965</name>
</gene>
<evidence type="ECO:0000313" key="5">
    <source>
        <dbReference type="EMBL" id="KAF9968051.1"/>
    </source>
</evidence>
<dbReference type="PANTHER" id="PTHR48112:SF22">
    <property type="entry name" value="MITOCHONDRIAL TRANSCRIPTION FACTOR A, ISOFORM B"/>
    <property type="match status" value="1"/>
</dbReference>
<comment type="caution">
    <text evidence="5">The sequence shown here is derived from an EMBL/GenBank/DDBJ whole genome shotgun (WGS) entry which is preliminary data.</text>
</comment>
<sequence length="185" mass="20450">MSTQHSASSSIGGPMATHIMAPPQTNTHLATTGGKRTIKKRRKDPLAPKRPSNAFFIFSQQHRQQVREEKKEGNQSELTKFLGLQWKSMPSTEKKIYSELAIQDRQRYLEEMTQYQHEQLVHGTNGLEGTATIKRKPGKPGRPPKSAKISIEAAAATADISHTTAVSNGHSTVKSSGSKMEIRSM</sequence>
<dbReference type="InterPro" id="IPR050342">
    <property type="entry name" value="HMGB"/>
</dbReference>
<dbReference type="Proteomes" id="UP000738359">
    <property type="component" value="Unassembled WGS sequence"/>
</dbReference>
<reference evidence="5" key="1">
    <citation type="journal article" date="2020" name="Fungal Divers.">
        <title>Resolving the Mortierellaceae phylogeny through synthesis of multi-gene phylogenetics and phylogenomics.</title>
        <authorList>
            <person name="Vandepol N."/>
            <person name="Liber J."/>
            <person name="Desiro A."/>
            <person name="Na H."/>
            <person name="Kennedy M."/>
            <person name="Barry K."/>
            <person name="Grigoriev I.V."/>
            <person name="Miller A.N."/>
            <person name="O'Donnell K."/>
            <person name="Stajich J.E."/>
            <person name="Bonito G."/>
        </authorList>
    </citation>
    <scope>NUCLEOTIDE SEQUENCE</scope>
    <source>
        <strain evidence="5">CK1249</strain>
    </source>
</reference>
<feature type="compositionally biased region" description="Polar residues" evidence="3">
    <location>
        <begin position="1"/>
        <end position="11"/>
    </location>
</feature>
<dbReference type="GO" id="GO:0005634">
    <property type="term" value="C:nucleus"/>
    <property type="evidence" value="ECO:0007669"/>
    <property type="project" value="UniProtKB-UniRule"/>
</dbReference>
<keyword evidence="6" id="KW-1185">Reference proteome</keyword>
<accession>A0A9P6M6R5</accession>
<feature type="domain" description="HMG box" evidence="4">
    <location>
        <begin position="48"/>
        <end position="116"/>
    </location>
</feature>
<feature type="non-terminal residue" evidence="5">
    <location>
        <position position="1"/>
    </location>
</feature>
<feature type="compositionally biased region" description="Polar residues" evidence="3">
    <location>
        <begin position="166"/>
        <end position="178"/>
    </location>
</feature>
<evidence type="ECO:0000313" key="6">
    <source>
        <dbReference type="Proteomes" id="UP000738359"/>
    </source>
</evidence>
<keyword evidence="1 2" id="KW-0238">DNA-binding</keyword>
<dbReference type="SUPFAM" id="SSF47095">
    <property type="entry name" value="HMG-box"/>
    <property type="match status" value="1"/>
</dbReference>
<protein>
    <recommendedName>
        <fullName evidence="4">HMG box domain-containing protein</fullName>
    </recommendedName>
</protein>